<evidence type="ECO:0000313" key="4">
    <source>
        <dbReference type="Proteomes" id="UP000092730"/>
    </source>
</evidence>
<protein>
    <submittedName>
        <fullName evidence="2">Uncharacterized protein</fullName>
    </submittedName>
</protein>
<reference evidence="3" key="2">
    <citation type="submission" date="2013-07" db="EMBL/GenBank/DDBJ databases">
        <authorList>
            <consortium name="The Broad Institute Genome Sequencing Platform"/>
            <person name="Cuomo C."/>
            <person name="Litvintseva A."/>
            <person name="Chen Y."/>
            <person name="Heitman J."/>
            <person name="Sun S."/>
            <person name="Springer D."/>
            <person name="Dromer F."/>
            <person name="Young S.K."/>
            <person name="Zeng Q."/>
            <person name="Gargeya S."/>
            <person name="Fitzgerald M."/>
            <person name="Abouelleil A."/>
            <person name="Alvarado L."/>
            <person name="Berlin A.M."/>
            <person name="Chapman S.B."/>
            <person name="Dewar J."/>
            <person name="Goldberg J."/>
            <person name="Griggs A."/>
            <person name="Gujja S."/>
            <person name="Hansen M."/>
            <person name="Howarth C."/>
            <person name="Imamovic A."/>
            <person name="Larimer J."/>
            <person name="McCowan C."/>
            <person name="Murphy C."/>
            <person name="Pearson M."/>
            <person name="Priest M."/>
            <person name="Roberts A."/>
            <person name="Saif S."/>
            <person name="Shea T."/>
            <person name="Sykes S."/>
            <person name="Wortman J."/>
            <person name="Nusbaum C."/>
            <person name="Birren B."/>
        </authorList>
    </citation>
    <scope>NUCLEOTIDE SEQUENCE</scope>
    <source>
        <strain evidence="3">CBS 10118</strain>
    </source>
</reference>
<dbReference type="GeneID" id="30211555"/>
<sequence>MSDTTENATSESRQHQSSAGSVNNATAPSVVRSFRLGEVTELQSWERQMSSVQVEQVHTFFADEQSDERRRLLEVCGGSDALEGKLDLKGRPYLNPTKFLSAYTGTKEFDKDFSIQHPGQDRYQDSYVLKVFYRRVYVNDKKALKVKTITIPNGLLTEKAIDHWITYIPTCVNALLILYPTSIPKSKYPHLKWARDLASQLVSHDFPQEVDSVLLGVTEFQSDPSNTYRDPKSLFCPSVTLYPTGDHDTKTLLLPVIITLPSETPMNPDKARIKIIESLLRFREDSPPSPSIPINEPTVFADVHINRKYMEEYYTPEQSARAEVAIKWCEWLCHQVGKKGRLGMNHKDWMNLFTKYLPTCLKEDSPAQQKLLAERWFTIRPIVGEDRSFRVYGIKSGFLFHGDDLIKPLSIVLKDMDATRAGEYSVWLNRSYSSPFQDVESTLKEFAWHVDTQEGHA</sequence>
<evidence type="ECO:0000313" key="2">
    <source>
        <dbReference type="EMBL" id="OCF22813.1"/>
    </source>
</evidence>
<keyword evidence="4" id="KW-1185">Reference proteome</keyword>
<dbReference type="EMBL" id="CP144547">
    <property type="protein sequence ID" value="WVW86422.1"/>
    <property type="molecule type" value="Genomic_DNA"/>
</dbReference>
<organism evidence="2">
    <name type="scientific">Kwoniella bestiolae CBS 10118</name>
    <dbReference type="NCBI Taxonomy" id="1296100"/>
    <lineage>
        <taxon>Eukaryota</taxon>
        <taxon>Fungi</taxon>
        <taxon>Dikarya</taxon>
        <taxon>Basidiomycota</taxon>
        <taxon>Agaricomycotina</taxon>
        <taxon>Tremellomycetes</taxon>
        <taxon>Tremellales</taxon>
        <taxon>Cryptococcaceae</taxon>
        <taxon>Kwoniella</taxon>
    </lineage>
</organism>
<dbReference type="VEuPathDB" id="FungiDB:I302_07156"/>
<evidence type="ECO:0000313" key="3">
    <source>
        <dbReference type="EMBL" id="WVW86422.1"/>
    </source>
</evidence>
<dbReference type="KEGG" id="kbi:30211555"/>
<dbReference type="EMBL" id="KI894024">
    <property type="protein sequence ID" value="OCF22813.1"/>
    <property type="molecule type" value="Genomic_DNA"/>
</dbReference>
<feature type="region of interest" description="Disordered" evidence="1">
    <location>
        <begin position="1"/>
        <end position="25"/>
    </location>
</feature>
<dbReference type="OrthoDB" id="10588607at2759"/>
<reference evidence="2" key="1">
    <citation type="submission" date="2013-07" db="EMBL/GenBank/DDBJ databases">
        <title>The Genome Sequence of Cryptococcus bestiolae CBS10118.</title>
        <authorList>
            <consortium name="The Broad Institute Genome Sequencing Platform"/>
            <person name="Cuomo C."/>
            <person name="Litvintseva A."/>
            <person name="Chen Y."/>
            <person name="Heitman J."/>
            <person name="Sun S."/>
            <person name="Springer D."/>
            <person name="Dromer F."/>
            <person name="Young S.K."/>
            <person name="Zeng Q."/>
            <person name="Gargeya S."/>
            <person name="Fitzgerald M."/>
            <person name="Abouelleil A."/>
            <person name="Alvarado L."/>
            <person name="Berlin A.M."/>
            <person name="Chapman S.B."/>
            <person name="Dewar J."/>
            <person name="Goldberg J."/>
            <person name="Griggs A."/>
            <person name="Gujja S."/>
            <person name="Hansen M."/>
            <person name="Howarth C."/>
            <person name="Imamovic A."/>
            <person name="Larimer J."/>
            <person name="McCowan C."/>
            <person name="Murphy C."/>
            <person name="Pearson M."/>
            <person name="Priest M."/>
            <person name="Roberts A."/>
            <person name="Saif S."/>
            <person name="Shea T."/>
            <person name="Sykes S."/>
            <person name="Wortman J."/>
            <person name="Nusbaum C."/>
            <person name="Birren B."/>
        </authorList>
    </citation>
    <scope>NUCLEOTIDE SEQUENCE [LARGE SCALE GENOMIC DNA]</scope>
    <source>
        <strain evidence="2">CBS 10118</strain>
    </source>
</reference>
<proteinExistence type="predicted"/>
<dbReference type="RefSeq" id="XP_019043883.1">
    <property type="nucleotide sequence ID" value="XM_019193760.1"/>
</dbReference>
<name>A0A1B9FVL7_9TREE</name>
<reference evidence="2" key="3">
    <citation type="submission" date="2014-01" db="EMBL/GenBank/DDBJ databases">
        <title>Evolution of pathogenesis and genome organization in the Tremellales.</title>
        <authorList>
            <person name="Cuomo C."/>
            <person name="Litvintseva A."/>
            <person name="Heitman J."/>
            <person name="Chen Y."/>
            <person name="Sun S."/>
            <person name="Springer D."/>
            <person name="Dromer F."/>
            <person name="Young S."/>
            <person name="Zeng Q."/>
            <person name="Chapman S."/>
            <person name="Gujja S."/>
            <person name="Saif S."/>
            <person name="Birren B."/>
        </authorList>
    </citation>
    <scope>NUCLEOTIDE SEQUENCE</scope>
    <source>
        <strain evidence="2">CBS 10118</strain>
    </source>
</reference>
<dbReference type="AlphaFoldDB" id="A0A1B9FVL7"/>
<reference evidence="3" key="4">
    <citation type="submission" date="2024-02" db="EMBL/GenBank/DDBJ databases">
        <title>Comparative genomics of Cryptococcus and Kwoniella reveals pathogenesis evolution and contrasting modes of karyotype evolution via chromosome fusion or intercentromeric recombination.</title>
        <authorList>
            <person name="Coelho M.A."/>
            <person name="David-Palma M."/>
            <person name="Shea T."/>
            <person name="Bowers K."/>
            <person name="McGinley-Smith S."/>
            <person name="Mohammad A.W."/>
            <person name="Gnirke A."/>
            <person name="Yurkov A.M."/>
            <person name="Nowrousian M."/>
            <person name="Sun S."/>
            <person name="Cuomo C.A."/>
            <person name="Heitman J."/>
        </authorList>
    </citation>
    <scope>NUCLEOTIDE SEQUENCE</scope>
    <source>
        <strain evidence="3">CBS 10118</strain>
    </source>
</reference>
<accession>A0A1B9FVL7</accession>
<dbReference type="Proteomes" id="UP000092730">
    <property type="component" value="Chromosome 7"/>
</dbReference>
<gene>
    <name evidence="2" type="ORF">I302_07156</name>
    <name evidence="3" type="ORF">I302_108468</name>
</gene>
<evidence type="ECO:0000256" key="1">
    <source>
        <dbReference type="SAM" id="MobiDB-lite"/>
    </source>
</evidence>